<dbReference type="PANTHER" id="PTHR21600">
    <property type="entry name" value="MITOCHONDRIAL RNA PSEUDOURIDINE SYNTHASE"/>
    <property type="match status" value="1"/>
</dbReference>
<name>A0A7M1XHY2_9SPIR</name>
<accession>A0A7M1XHY2</accession>
<dbReference type="Proteomes" id="UP000593591">
    <property type="component" value="Chromosome"/>
</dbReference>
<sequence>MKQAPYQILYEDEEILVVYKQRDVFSIRTKDKKTFSHNLYHYLYLYLKQKGETLFVVHRLDYETSGVMIFAKNKLMKERLQHYFEERRVERYYEAVVKEEIPLGKQFDVLQYLSDGENGTKVLVVNPNEGKDAITHIQAKNYINIGTALNINIETGRRNQIRIALHCLGFTLLGDKRYSLDENKRMYLNAYALIFPPDSGLKEREFITTPLWIKE</sequence>
<dbReference type="GO" id="GO:0009982">
    <property type="term" value="F:pseudouridine synthase activity"/>
    <property type="evidence" value="ECO:0007669"/>
    <property type="project" value="InterPro"/>
</dbReference>
<dbReference type="InterPro" id="IPR006224">
    <property type="entry name" value="PsdUridine_synth_RluA-like_CS"/>
</dbReference>
<dbReference type="Gene3D" id="3.30.2350.10">
    <property type="entry name" value="Pseudouridine synthase"/>
    <property type="match status" value="1"/>
</dbReference>
<proteinExistence type="predicted"/>
<dbReference type="EMBL" id="CP031517">
    <property type="protein sequence ID" value="QOS39066.1"/>
    <property type="molecule type" value="Genomic_DNA"/>
</dbReference>
<dbReference type="InterPro" id="IPR050188">
    <property type="entry name" value="RluA_PseudoU_synthase"/>
</dbReference>
<dbReference type="SUPFAM" id="SSF55120">
    <property type="entry name" value="Pseudouridine synthase"/>
    <property type="match status" value="1"/>
</dbReference>
<dbReference type="AlphaFoldDB" id="A0A7M1XHY2"/>
<evidence type="ECO:0000313" key="2">
    <source>
        <dbReference type="EMBL" id="QOS39066.1"/>
    </source>
</evidence>
<evidence type="ECO:0000259" key="1">
    <source>
        <dbReference type="Pfam" id="PF00849"/>
    </source>
</evidence>
<dbReference type="InterPro" id="IPR006145">
    <property type="entry name" value="PsdUridine_synth_RsuA/RluA"/>
</dbReference>
<evidence type="ECO:0000313" key="3">
    <source>
        <dbReference type="Proteomes" id="UP000593591"/>
    </source>
</evidence>
<reference evidence="2 3" key="1">
    <citation type="submission" date="2018-08" db="EMBL/GenBank/DDBJ databases">
        <title>The first complete genome of Treponema rectale (CHPAT), a commensal spirochete of the bovine rectum.</title>
        <authorList>
            <person name="Staton G.J."/>
            <person name="Clegg S.R."/>
            <person name="Carter S.D."/>
            <person name="Radford A.D."/>
            <person name="Darby A."/>
            <person name="Hall N."/>
            <person name="Birtles R.J."/>
            <person name="Evans N.J."/>
        </authorList>
    </citation>
    <scope>NUCLEOTIDE SEQUENCE [LARGE SCALE GENOMIC DNA]</scope>
    <source>
        <strain evidence="2 3">CHPA</strain>
    </source>
</reference>
<organism evidence="2 3">
    <name type="scientific">Treponema rectale</name>
    <dbReference type="NCBI Taxonomy" id="744512"/>
    <lineage>
        <taxon>Bacteria</taxon>
        <taxon>Pseudomonadati</taxon>
        <taxon>Spirochaetota</taxon>
        <taxon>Spirochaetia</taxon>
        <taxon>Spirochaetales</taxon>
        <taxon>Treponemataceae</taxon>
        <taxon>Treponema</taxon>
    </lineage>
</organism>
<dbReference type="GO" id="GO:0001522">
    <property type="term" value="P:pseudouridine synthesis"/>
    <property type="evidence" value="ECO:0007669"/>
    <property type="project" value="InterPro"/>
</dbReference>
<dbReference type="GO" id="GO:0140098">
    <property type="term" value="F:catalytic activity, acting on RNA"/>
    <property type="evidence" value="ECO:0007669"/>
    <property type="project" value="UniProtKB-ARBA"/>
</dbReference>
<dbReference type="PROSITE" id="PS01129">
    <property type="entry name" value="PSI_RLU"/>
    <property type="match status" value="1"/>
</dbReference>
<dbReference type="GO" id="GO:0003723">
    <property type="term" value="F:RNA binding"/>
    <property type="evidence" value="ECO:0007669"/>
    <property type="project" value="InterPro"/>
</dbReference>
<dbReference type="GO" id="GO:0006396">
    <property type="term" value="P:RNA processing"/>
    <property type="evidence" value="ECO:0007669"/>
    <property type="project" value="UniProtKB-ARBA"/>
</dbReference>
<gene>
    <name evidence="2" type="ORF">DYE49_00795</name>
</gene>
<protein>
    <submittedName>
        <fullName evidence="2">RNA pseudouridine synthase</fullName>
    </submittedName>
</protein>
<dbReference type="CDD" id="cd02869">
    <property type="entry name" value="PseudoU_synth_RluA_like"/>
    <property type="match status" value="1"/>
</dbReference>
<feature type="domain" description="Pseudouridine synthase RsuA/RluA-like" evidence="1">
    <location>
        <begin position="15"/>
        <end position="165"/>
    </location>
</feature>
<dbReference type="InterPro" id="IPR020103">
    <property type="entry name" value="PsdUridine_synth_cat_dom_sf"/>
</dbReference>
<dbReference type="Pfam" id="PF00849">
    <property type="entry name" value="PseudoU_synth_2"/>
    <property type="match status" value="1"/>
</dbReference>
<dbReference type="KEGG" id="trc:DYE49_00795"/>